<organism evidence="12 13">
    <name type="scientific">Reichenbachiella faecimaris</name>
    <dbReference type="NCBI Taxonomy" id="692418"/>
    <lineage>
        <taxon>Bacteria</taxon>
        <taxon>Pseudomonadati</taxon>
        <taxon>Bacteroidota</taxon>
        <taxon>Cytophagia</taxon>
        <taxon>Cytophagales</taxon>
        <taxon>Reichenbachiellaceae</taxon>
        <taxon>Reichenbachiella</taxon>
    </lineage>
</organism>
<comment type="similarity">
    <text evidence="2">Belongs to the asparagine synthetase family.</text>
</comment>
<dbReference type="OrthoDB" id="9763290at2"/>
<dbReference type="PIRSF" id="PIRSF001589">
    <property type="entry name" value="Asn_synthetase_glu-h"/>
    <property type="match status" value="1"/>
</dbReference>
<dbReference type="GO" id="GO:0006529">
    <property type="term" value="P:asparagine biosynthetic process"/>
    <property type="evidence" value="ECO:0007669"/>
    <property type="project" value="UniProtKB-KW"/>
</dbReference>
<dbReference type="EC" id="6.3.5.4" evidence="3"/>
<dbReference type="Proteomes" id="UP000192472">
    <property type="component" value="Unassembled WGS sequence"/>
</dbReference>
<dbReference type="SUPFAM" id="SSF56235">
    <property type="entry name" value="N-terminal nucleophile aminohydrolases (Ntn hydrolases)"/>
    <property type="match status" value="1"/>
</dbReference>
<dbReference type="AlphaFoldDB" id="A0A1W2G5F7"/>
<accession>A0A1W2G5F7</accession>
<dbReference type="InterPro" id="IPR001962">
    <property type="entry name" value="Asn_synthase"/>
</dbReference>
<dbReference type="InterPro" id="IPR017932">
    <property type="entry name" value="GATase_2_dom"/>
</dbReference>
<comment type="catalytic activity">
    <reaction evidence="7">
        <text>L-aspartate + L-glutamine + ATP + H2O = L-asparagine + L-glutamate + AMP + diphosphate + H(+)</text>
        <dbReference type="Rhea" id="RHEA:12228"/>
        <dbReference type="ChEBI" id="CHEBI:15377"/>
        <dbReference type="ChEBI" id="CHEBI:15378"/>
        <dbReference type="ChEBI" id="CHEBI:29985"/>
        <dbReference type="ChEBI" id="CHEBI:29991"/>
        <dbReference type="ChEBI" id="CHEBI:30616"/>
        <dbReference type="ChEBI" id="CHEBI:33019"/>
        <dbReference type="ChEBI" id="CHEBI:58048"/>
        <dbReference type="ChEBI" id="CHEBI:58359"/>
        <dbReference type="ChEBI" id="CHEBI:456215"/>
        <dbReference type="EC" id="6.3.5.4"/>
    </reaction>
</comment>
<evidence type="ECO:0000256" key="7">
    <source>
        <dbReference type="ARBA" id="ARBA00048741"/>
    </source>
</evidence>
<keyword evidence="4 9" id="KW-0547">Nucleotide-binding</keyword>
<dbReference type="GO" id="GO:0005829">
    <property type="term" value="C:cytosol"/>
    <property type="evidence" value="ECO:0007669"/>
    <property type="project" value="TreeGrafter"/>
</dbReference>
<dbReference type="Pfam" id="PF13537">
    <property type="entry name" value="GATase_7"/>
    <property type="match status" value="1"/>
</dbReference>
<dbReference type="InterPro" id="IPR033738">
    <property type="entry name" value="AsnB_N"/>
</dbReference>
<dbReference type="Pfam" id="PF00733">
    <property type="entry name" value="Asn_synthase"/>
    <property type="match status" value="1"/>
</dbReference>
<evidence type="ECO:0000256" key="10">
    <source>
        <dbReference type="PIRSR" id="PIRSR001589-3"/>
    </source>
</evidence>
<dbReference type="SUPFAM" id="SSF52402">
    <property type="entry name" value="Adenine nucleotide alpha hydrolases-like"/>
    <property type="match status" value="1"/>
</dbReference>
<evidence type="ECO:0000313" key="13">
    <source>
        <dbReference type="Proteomes" id="UP000192472"/>
    </source>
</evidence>
<evidence type="ECO:0000256" key="1">
    <source>
        <dbReference type="ARBA" id="ARBA00005187"/>
    </source>
</evidence>
<feature type="domain" description="Glutamine amidotransferase type-2" evidence="11">
    <location>
        <begin position="2"/>
        <end position="214"/>
    </location>
</feature>
<feature type="site" description="Important for beta-aspartyl-AMP intermediate formation" evidence="10">
    <location>
        <position position="374"/>
    </location>
</feature>
<reference evidence="12 13" key="1">
    <citation type="submission" date="2017-04" db="EMBL/GenBank/DDBJ databases">
        <authorList>
            <person name="Afonso C.L."/>
            <person name="Miller P.J."/>
            <person name="Scott M.A."/>
            <person name="Spackman E."/>
            <person name="Goraichik I."/>
            <person name="Dimitrov K.M."/>
            <person name="Suarez D.L."/>
            <person name="Swayne D.E."/>
        </authorList>
    </citation>
    <scope>NUCLEOTIDE SEQUENCE [LARGE SCALE GENOMIC DNA]</scope>
    <source>
        <strain evidence="12 13">DSM 26133</strain>
    </source>
</reference>
<dbReference type="InterPro" id="IPR006426">
    <property type="entry name" value="Asn_synth_AEB"/>
</dbReference>
<dbReference type="PROSITE" id="PS51278">
    <property type="entry name" value="GATASE_TYPE_2"/>
    <property type="match status" value="1"/>
</dbReference>
<dbReference type="GO" id="GO:0005524">
    <property type="term" value="F:ATP binding"/>
    <property type="evidence" value="ECO:0007669"/>
    <property type="project" value="UniProtKB-KW"/>
</dbReference>
<evidence type="ECO:0000256" key="9">
    <source>
        <dbReference type="PIRSR" id="PIRSR001589-2"/>
    </source>
</evidence>
<dbReference type="PANTHER" id="PTHR43284">
    <property type="entry name" value="ASPARAGINE SYNTHETASE (GLUTAMINE-HYDROLYZING)"/>
    <property type="match status" value="1"/>
</dbReference>
<evidence type="ECO:0000256" key="2">
    <source>
        <dbReference type="ARBA" id="ARBA00005752"/>
    </source>
</evidence>
<comment type="pathway">
    <text evidence="1">Amino-acid biosynthesis; L-asparagine biosynthesis; L-asparagine from L-aspartate (L-Gln route): step 1/1.</text>
</comment>
<proteinExistence type="inferred from homology"/>
<evidence type="ECO:0000259" key="11">
    <source>
        <dbReference type="PROSITE" id="PS51278"/>
    </source>
</evidence>
<dbReference type="CDD" id="cd00712">
    <property type="entry name" value="AsnB"/>
    <property type="match status" value="1"/>
</dbReference>
<dbReference type="GO" id="GO:0004066">
    <property type="term" value="F:asparagine synthase (glutamine-hydrolyzing) activity"/>
    <property type="evidence" value="ECO:0007669"/>
    <property type="project" value="UniProtKB-EC"/>
</dbReference>
<keyword evidence="8" id="KW-0061">Asparagine biosynthesis</keyword>
<evidence type="ECO:0000256" key="8">
    <source>
        <dbReference type="PIRSR" id="PIRSR001589-1"/>
    </source>
</evidence>
<keyword evidence="13" id="KW-1185">Reference proteome</keyword>
<gene>
    <name evidence="12" type="ORF">SAMN04488029_0171</name>
</gene>
<evidence type="ECO:0000256" key="5">
    <source>
        <dbReference type="ARBA" id="ARBA00022840"/>
    </source>
</evidence>
<dbReference type="Gene3D" id="3.40.50.620">
    <property type="entry name" value="HUPs"/>
    <property type="match status" value="2"/>
</dbReference>
<feature type="binding site" evidence="9">
    <location>
        <position position="297"/>
    </location>
    <ligand>
        <name>ATP</name>
        <dbReference type="ChEBI" id="CHEBI:30616"/>
    </ligand>
</feature>
<feature type="binding site" evidence="9">
    <location>
        <position position="102"/>
    </location>
    <ligand>
        <name>L-glutamine</name>
        <dbReference type="ChEBI" id="CHEBI:58359"/>
    </ligand>
</feature>
<dbReference type="InterPro" id="IPR029055">
    <property type="entry name" value="Ntn_hydrolases_N"/>
</dbReference>
<sequence>MCGITGYWKAGRLEPAAEMNLKNMASSLHHRGPDGYGFHFNEEKGLAMGHARLSIIDLDTGSQPLYSQNKKNVLTVNGEFYDYKRIRTNLRLEGFAFDSKSDSEIALPLYQKHGLSFVDHLRGEFAISLYDEEKDRLILVRDRFGVKPLFYHIKEANVFWGSEIKSLFAHPEVPRSFDNQAVLHQLMHTMVPGTSAYKDIHALRPGHMLIIQRNGDSLDIQDQKYWDMDFPMENDRDLSKPADYHIKRVQDELLEAVALRLEADVPVGCYLSGGIDSCSMLGLASSMQQSPVKAFTISFDNKAYDEAPIAKEMADRVRADQEQINLSASELYGDNYIKTLWHAERTFYNTLGVAKYRMSKRVNECGYRVVVTGEGSDELFGGYPALKRDMLKYGYSSLNGTNSASKEELKSYQQLMDKTNSLFKGAILSEEHLNHPVMDGICGFTPSWIQPWMHTLGIARPLLHDDILDDIRDYDPIAAIAQSFDPNQLKGRHALDKAQYTWSKTMLECQILNWGGDRVDMANSMESRPAFLDHHVAEMARDIPPHLRIKGNTEKWVLREAMKEILPTVLYEREKFAFMSPPAHTEEKKKRALNSLLDQYMNEDVVREAGLFDPKRLNQFMKDYQNDKDPVSLVRKDALINHLLGLHVLHKQFVVGQEPELVV</sequence>
<name>A0A1W2G5F7_REIFA</name>
<dbReference type="InterPro" id="IPR014729">
    <property type="entry name" value="Rossmann-like_a/b/a_fold"/>
</dbReference>
<dbReference type="RefSeq" id="WP_084370530.1">
    <property type="nucleotide sequence ID" value="NZ_FWYF01000001.1"/>
</dbReference>
<evidence type="ECO:0000256" key="6">
    <source>
        <dbReference type="ARBA" id="ARBA00022962"/>
    </source>
</evidence>
<dbReference type="EMBL" id="FWYF01000001">
    <property type="protein sequence ID" value="SMD31833.1"/>
    <property type="molecule type" value="Genomic_DNA"/>
</dbReference>
<feature type="active site" description="For GATase activity" evidence="8">
    <location>
        <position position="2"/>
    </location>
</feature>
<dbReference type="NCBIfam" id="TIGR01536">
    <property type="entry name" value="asn_synth_AEB"/>
    <property type="match status" value="1"/>
</dbReference>
<evidence type="ECO:0000256" key="3">
    <source>
        <dbReference type="ARBA" id="ARBA00012737"/>
    </source>
</evidence>
<dbReference type="CDD" id="cd01991">
    <property type="entry name" value="Asn_synthase_B_C"/>
    <property type="match status" value="1"/>
</dbReference>
<protein>
    <recommendedName>
        <fullName evidence="3">asparagine synthase (glutamine-hydrolyzing)</fullName>
        <ecNumber evidence="3">6.3.5.4</ecNumber>
    </recommendedName>
</protein>
<evidence type="ECO:0000256" key="4">
    <source>
        <dbReference type="ARBA" id="ARBA00022741"/>
    </source>
</evidence>
<evidence type="ECO:0000313" key="12">
    <source>
        <dbReference type="EMBL" id="SMD31833.1"/>
    </source>
</evidence>
<dbReference type="Gene3D" id="3.60.20.10">
    <property type="entry name" value="Glutamine Phosphoribosylpyrophosphate, subunit 1, domain 1"/>
    <property type="match status" value="1"/>
</dbReference>
<keyword evidence="8" id="KW-0028">Amino-acid biosynthesis</keyword>
<keyword evidence="5 9" id="KW-0067">ATP-binding</keyword>
<dbReference type="PANTHER" id="PTHR43284:SF1">
    <property type="entry name" value="ASPARAGINE SYNTHETASE"/>
    <property type="match status" value="1"/>
</dbReference>
<dbReference type="STRING" id="692418.SAMN04488029_0171"/>
<dbReference type="InterPro" id="IPR051786">
    <property type="entry name" value="ASN_synthetase/amidase"/>
</dbReference>
<keyword evidence="6 8" id="KW-0315">Glutamine amidotransferase</keyword>